<proteinExistence type="predicted"/>
<keyword evidence="2" id="KW-1185">Reference proteome</keyword>
<name>A0A4Y3PTQ6_BREPA</name>
<reference evidence="1 2" key="1">
    <citation type="submission" date="2019-06" db="EMBL/GenBank/DDBJ databases">
        <title>Whole genome shotgun sequence of Brevibacillus parabrevis NBRC 12334.</title>
        <authorList>
            <person name="Hosoyama A."/>
            <person name="Uohara A."/>
            <person name="Ohji S."/>
            <person name="Ichikawa N."/>
        </authorList>
    </citation>
    <scope>NUCLEOTIDE SEQUENCE [LARGE SCALE GENOMIC DNA]</scope>
    <source>
        <strain evidence="1 2">NBRC 12334</strain>
    </source>
</reference>
<accession>A0A4Y3PTQ6</accession>
<dbReference type="RefSeq" id="WP_278189506.1">
    <property type="nucleotide sequence ID" value="NZ_CP064090.1"/>
</dbReference>
<sequence>MVMVPTFKSKGGKKPFSASVQNFSTLLMKNEQLRVAASSAK</sequence>
<evidence type="ECO:0000313" key="2">
    <source>
        <dbReference type="Proteomes" id="UP000316882"/>
    </source>
</evidence>
<dbReference type="EMBL" id="BJMH01000023">
    <property type="protein sequence ID" value="GEB34469.1"/>
    <property type="molecule type" value="Genomic_DNA"/>
</dbReference>
<organism evidence="1 2">
    <name type="scientific">Brevibacillus parabrevis</name>
    <dbReference type="NCBI Taxonomy" id="54914"/>
    <lineage>
        <taxon>Bacteria</taxon>
        <taxon>Bacillati</taxon>
        <taxon>Bacillota</taxon>
        <taxon>Bacilli</taxon>
        <taxon>Bacillales</taxon>
        <taxon>Paenibacillaceae</taxon>
        <taxon>Brevibacillus</taxon>
    </lineage>
</organism>
<dbReference type="Proteomes" id="UP000316882">
    <property type="component" value="Unassembled WGS sequence"/>
</dbReference>
<dbReference type="GeneID" id="87615178"/>
<protein>
    <submittedName>
        <fullName evidence="1">Uncharacterized protein</fullName>
    </submittedName>
</protein>
<evidence type="ECO:0000313" key="1">
    <source>
        <dbReference type="EMBL" id="GEB34469.1"/>
    </source>
</evidence>
<gene>
    <name evidence="1" type="ORF">BPA01_40490</name>
</gene>
<comment type="caution">
    <text evidence="1">The sequence shown here is derived from an EMBL/GenBank/DDBJ whole genome shotgun (WGS) entry which is preliminary data.</text>
</comment>
<dbReference type="AlphaFoldDB" id="A0A4Y3PTQ6"/>